<gene>
    <name evidence="4" type="ORF">KGA66_01330</name>
</gene>
<dbReference type="EMBL" id="JAGSXH010000002">
    <property type="protein sequence ID" value="MBS2961670.1"/>
    <property type="molecule type" value="Genomic_DNA"/>
</dbReference>
<dbReference type="Proteomes" id="UP000677913">
    <property type="component" value="Unassembled WGS sequence"/>
</dbReference>
<name>A0A8J7WIR4_9ACTN</name>
<evidence type="ECO:0000313" key="4">
    <source>
        <dbReference type="EMBL" id="MBS2961670.1"/>
    </source>
</evidence>
<dbReference type="SMART" id="SM01012">
    <property type="entry name" value="ANTAR"/>
    <property type="match status" value="1"/>
</dbReference>
<keyword evidence="5" id="KW-1185">Reference proteome</keyword>
<keyword evidence="2" id="KW-0804">Transcription</keyword>
<dbReference type="AlphaFoldDB" id="A0A8J7WIR4"/>
<dbReference type="Pfam" id="PF13185">
    <property type="entry name" value="GAF_2"/>
    <property type="match status" value="1"/>
</dbReference>
<proteinExistence type="predicted"/>
<dbReference type="GO" id="GO:0003723">
    <property type="term" value="F:RNA binding"/>
    <property type="evidence" value="ECO:0007669"/>
    <property type="project" value="InterPro"/>
</dbReference>
<dbReference type="Pfam" id="PF03861">
    <property type="entry name" value="ANTAR"/>
    <property type="match status" value="1"/>
</dbReference>
<protein>
    <submittedName>
        <fullName evidence="4">GAF and ANTAR domain-containing protein</fullName>
    </submittedName>
</protein>
<feature type="domain" description="ANTAR" evidence="3">
    <location>
        <begin position="163"/>
        <end position="224"/>
    </location>
</feature>
<evidence type="ECO:0000256" key="1">
    <source>
        <dbReference type="ARBA" id="ARBA00023015"/>
    </source>
</evidence>
<dbReference type="InterPro" id="IPR003018">
    <property type="entry name" value="GAF"/>
</dbReference>
<keyword evidence="1" id="KW-0805">Transcription regulation</keyword>
<reference evidence="4" key="1">
    <citation type="submission" date="2021-04" db="EMBL/GenBank/DDBJ databases">
        <title>Genome based classification of Actinospica acidithermotolerans sp. nov., an actinobacterium isolated from an Indonesian hot spring.</title>
        <authorList>
            <person name="Kusuma A.B."/>
            <person name="Putra K.E."/>
            <person name="Nafisah S."/>
            <person name="Loh J."/>
            <person name="Nouioui I."/>
            <person name="Goodfellow M."/>
        </authorList>
    </citation>
    <scope>NUCLEOTIDE SEQUENCE</scope>
    <source>
        <strain evidence="4">DSM 45618</strain>
    </source>
</reference>
<dbReference type="PIRSF" id="PIRSF036625">
    <property type="entry name" value="GAF_ANTAR"/>
    <property type="match status" value="1"/>
</dbReference>
<organism evidence="4 5">
    <name type="scientific">Actinocrinis puniceicyclus</name>
    <dbReference type="NCBI Taxonomy" id="977794"/>
    <lineage>
        <taxon>Bacteria</taxon>
        <taxon>Bacillati</taxon>
        <taxon>Actinomycetota</taxon>
        <taxon>Actinomycetes</taxon>
        <taxon>Catenulisporales</taxon>
        <taxon>Actinospicaceae</taxon>
        <taxon>Actinocrinis</taxon>
    </lineage>
</organism>
<dbReference type="PROSITE" id="PS50921">
    <property type="entry name" value="ANTAR"/>
    <property type="match status" value="1"/>
</dbReference>
<dbReference type="RefSeq" id="WP_211463549.1">
    <property type="nucleotide sequence ID" value="NZ_JAGSXH010000002.1"/>
</dbReference>
<dbReference type="InterPro" id="IPR012074">
    <property type="entry name" value="GAF_ANTAR"/>
</dbReference>
<dbReference type="InterPro" id="IPR036388">
    <property type="entry name" value="WH-like_DNA-bd_sf"/>
</dbReference>
<sequence length="242" mass="25803">MGAHRAETGLAQRLVAAARSLQQQESVEQTFRVVVDTAPELVDAAEHAGVTALRRDRTVQSRAYTGELALLLDEVQREEGEGPCLAAAERNVVVRIDDMTAETRWPKFAARAAELGVRSLISCGLGLVDGWRVALNFQARRPGAFGGVSGQVAALYAEHAALALGNAATVDSLRGAMNRRQAIGEATGILMERHRTGSGHAFGRLVRASQRLNTKLGVVAEYVTLTGKEPDLITADDLSPAP</sequence>
<dbReference type="InterPro" id="IPR005561">
    <property type="entry name" value="ANTAR"/>
</dbReference>
<evidence type="ECO:0000259" key="3">
    <source>
        <dbReference type="PROSITE" id="PS50921"/>
    </source>
</evidence>
<dbReference type="Gene3D" id="3.30.450.40">
    <property type="match status" value="1"/>
</dbReference>
<dbReference type="InterPro" id="IPR029016">
    <property type="entry name" value="GAF-like_dom_sf"/>
</dbReference>
<accession>A0A8J7WIR4</accession>
<comment type="caution">
    <text evidence="4">The sequence shown here is derived from an EMBL/GenBank/DDBJ whole genome shotgun (WGS) entry which is preliminary data.</text>
</comment>
<evidence type="ECO:0000313" key="5">
    <source>
        <dbReference type="Proteomes" id="UP000677913"/>
    </source>
</evidence>
<evidence type="ECO:0000256" key="2">
    <source>
        <dbReference type="ARBA" id="ARBA00023163"/>
    </source>
</evidence>
<dbReference type="SUPFAM" id="SSF55781">
    <property type="entry name" value="GAF domain-like"/>
    <property type="match status" value="1"/>
</dbReference>
<dbReference type="Gene3D" id="1.10.10.10">
    <property type="entry name" value="Winged helix-like DNA-binding domain superfamily/Winged helix DNA-binding domain"/>
    <property type="match status" value="1"/>
</dbReference>